<dbReference type="EMBL" id="CVMT01000002">
    <property type="protein sequence ID" value="CRG85971.1"/>
    <property type="molecule type" value="Genomic_DNA"/>
</dbReference>
<dbReference type="Proteomes" id="UP000054383">
    <property type="component" value="Unassembled WGS sequence"/>
</dbReference>
<accession>A0A0U1LTP1</accession>
<proteinExistence type="predicted"/>
<reference evidence="1 2" key="1">
    <citation type="submission" date="2015-04" db="EMBL/GenBank/DDBJ databases">
        <authorList>
            <person name="Syromyatnikov M.Y."/>
            <person name="Popov V.N."/>
        </authorList>
    </citation>
    <scope>NUCLEOTIDE SEQUENCE [LARGE SCALE GENOMIC DNA]</scope>
    <source>
        <strain evidence="1">WF-38-12</strain>
    </source>
</reference>
<dbReference type="OrthoDB" id="3029913at2759"/>
<gene>
    <name evidence="1" type="ORF">PISL3812_02974</name>
</gene>
<keyword evidence="2" id="KW-1185">Reference proteome</keyword>
<sequence>MKLKHAPPNFRVSLPGHIITHISPSKLVLSTDLAHAPEFIYKISPVGQTSDSPTPMAGAPQDLVFSIVYESAAQDFRTEYLEIRIKMKPPKQPFSHYTGPGPTMLSNLRFNALARPSSNREYMVLTLKPRSINGYVAAKKLKELSFLLSTVLVSTFNNETEIIADAYEKYIDQDIYHYEIPCKLKPVKKET</sequence>
<evidence type="ECO:0000313" key="1">
    <source>
        <dbReference type="EMBL" id="CRG85971.1"/>
    </source>
</evidence>
<evidence type="ECO:0000313" key="2">
    <source>
        <dbReference type="Proteomes" id="UP000054383"/>
    </source>
</evidence>
<dbReference type="AlphaFoldDB" id="A0A0U1LTP1"/>
<organism evidence="1 2">
    <name type="scientific">Talaromyces islandicus</name>
    <name type="common">Penicillium islandicum</name>
    <dbReference type="NCBI Taxonomy" id="28573"/>
    <lineage>
        <taxon>Eukaryota</taxon>
        <taxon>Fungi</taxon>
        <taxon>Dikarya</taxon>
        <taxon>Ascomycota</taxon>
        <taxon>Pezizomycotina</taxon>
        <taxon>Eurotiomycetes</taxon>
        <taxon>Eurotiomycetidae</taxon>
        <taxon>Eurotiales</taxon>
        <taxon>Trichocomaceae</taxon>
        <taxon>Talaromyces</taxon>
        <taxon>Talaromyces sect. Islandici</taxon>
    </lineage>
</organism>
<name>A0A0U1LTP1_TALIS</name>
<protein>
    <submittedName>
        <fullName evidence="1">Uncharacterized protein</fullName>
    </submittedName>
</protein>